<evidence type="ECO:0000256" key="1">
    <source>
        <dbReference type="SAM" id="SignalP"/>
    </source>
</evidence>
<sequence length="190" mass="21127">MIIMKKGSIFNKVYLTFGMLVVCVASVFAQISSDKDPNADFSQFKTFGFKPGTVIDQGKTETNNTIMDNKVDDAVTSELTAKGLKRDDNNPDLVISYTAGAQEKTELEDAGPGFAGPGIYVADGWWADSYDEFWQNTYNEGTLMIDVKDAQTNELVYRVYGAGEVKNKSKKQDKEINKVVKKGFKDFPQQ</sequence>
<dbReference type="InterPro" id="IPR025411">
    <property type="entry name" value="DUF4136"/>
</dbReference>
<feature type="signal peptide" evidence="1">
    <location>
        <begin position="1"/>
        <end position="29"/>
    </location>
</feature>
<evidence type="ECO:0000259" key="2">
    <source>
        <dbReference type="Pfam" id="PF13590"/>
    </source>
</evidence>
<proteinExistence type="predicted"/>
<reference evidence="3 4" key="1">
    <citation type="submission" date="2014-09" db="EMBL/GenBank/DDBJ databases">
        <title>Sporocytophaga myxococcoides PG-01 genome sequencing.</title>
        <authorList>
            <person name="Liu L."/>
            <person name="Gao P.J."/>
            <person name="Chen G.J."/>
            <person name="Wang L.S."/>
        </authorList>
    </citation>
    <scope>NUCLEOTIDE SEQUENCE [LARGE SCALE GENOMIC DNA]</scope>
    <source>
        <strain evidence="3 4">PG-01</strain>
    </source>
</reference>
<keyword evidence="4" id="KW-1185">Reference proteome</keyword>
<name>A0A098LNM1_9BACT</name>
<feature type="domain" description="DUF4136" evidence="2">
    <location>
        <begin position="32"/>
        <end position="188"/>
    </location>
</feature>
<dbReference type="STRING" id="153721.MYP_4944"/>
<organism evidence="3 4">
    <name type="scientific">Sporocytophaga myxococcoides</name>
    <dbReference type="NCBI Taxonomy" id="153721"/>
    <lineage>
        <taxon>Bacteria</taxon>
        <taxon>Pseudomonadati</taxon>
        <taxon>Bacteroidota</taxon>
        <taxon>Cytophagia</taxon>
        <taxon>Cytophagales</taxon>
        <taxon>Cytophagaceae</taxon>
        <taxon>Sporocytophaga</taxon>
    </lineage>
</organism>
<dbReference type="Gene3D" id="3.30.160.670">
    <property type="match status" value="1"/>
</dbReference>
<gene>
    <name evidence="3" type="ORF">MYP_4944</name>
</gene>
<dbReference type="eggNOG" id="ENOG5032YB2">
    <property type="taxonomic scope" value="Bacteria"/>
</dbReference>
<dbReference type="Pfam" id="PF13590">
    <property type="entry name" value="DUF4136"/>
    <property type="match status" value="1"/>
</dbReference>
<dbReference type="AlphaFoldDB" id="A0A098LNM1"/>
<dbReference type="Proteomes" id="UP000030185">
    <property type="component" value="Unassembled WGS sequence"/>
</dbReference>
<evidence type="ECO:0000313" key="3">
    <source>
        <dbReference type="EMBL" id="GAL87713.1"/>
    </source>
</evidence>
<accession>A0A098LNM1</accession>
<feature type="chain" id="PRO_5001937291" description="DUF4136 domain-containing protein" evidence="1">
    <location>
        <begin position="30"/>
        <end position="190"/>
    </location>
</feature>
<keyword evidence="1" id="KW-0732">Signal</keyword>
<dbReference type="EMBL" id="BBLT01000016">
    <property type="protein sequence ID" value="GAL87713.1"/>
    <property type="molecule type" value="Genomic_DNA"/>
</dbReference>
<dbReference type="OrthoDB" id="118896at2"/>
<evidence type="ECO:0000313" key="4">
    <source>
        <dbReference type="Proteomes" id="UP000030185"/>
    </source>
</evidence>
<protein>
    <recommendedName>
        <fullName evidence="2">DUF4136 domain-containing protein</fullName>
    </recommendedName>
</protein>
<comment type="caution">
    <text evidence="3">The sequence shown here is derived from an EMBL/GenBank/DDBJ whole genome shotgun (WGS) entry which is preliminary data.</text>
</comment>